<feature type="transmembrane region" description="Helical" evidence="1">
    <location>
        <begin position="384"/>
        <end position="408"/>
    </location>
</feature>
<dbReference type="RefSeq" id="WP_250598592.1">
    <property type="nucleotide sequence ID" value="NZ_JAKRVY010000014.1"/>
</dbReference>
<dbReference type="SUPFAM" id="SSF117074">
    <property type="entry name" value="Hypothetical protein PA1324"/>
    <property type="match status" value="1"/>
</dbReference>
<gene>
    <name evidence="2" type="ORF">AArcSt11_16030</name>
</gene>
<dbReference type="InterPro" id="IPR008969">
    <property type="entry name" value="CarboxyPept-like_regulatory"/>
</dbReference>
<evidence type="ECO:0000256" key="1">
    <source>
        <dbReference type="SAM" id="Phobius"/>
    </source>
</evidence>
<accession>A0AAE3FV61</accession>
<name>A0AAE3FV61_9EURY</name>
<comment type="caution">
    <text evidence="2">The sequence shown here is derived from an EMBL/GenBank/DDBJ whole genome shotgun (WGS) entry which is preliminary data.</text>
</comment>
<evidence type="ECO:0000313" key="2">
    <source>
        <dbReference type="EMBL" id="MCL9815164.1"/>
    </source>
</evidence>
<reference evidence="2 3" key="1">
    <citation type="journal article" date="2022" name="Syst. Appl. Microbiol.">
        <title>Natronocalculus amylovorans gen. nov., sp. nov., and Natranaeroarchaeum aerophilus sp. nov., dominant culturable amylolytic natronoarchaea from hypersaline soda lakes in southwestern Siberia.</title>
        <authorList>
            <person name="Sorokin D.Y."/>
            <person name="Elcheninov A.G."/>
            <person name="Khizhniak T.V."/>
            <person name="Koenen M."/>
            <person name="Bale N.J."/>
            <person name="Damste J.S.S."/>
            <person name="Kublanov I.V."/>
        </authorList>
    </citation>
    <scope>NUCLEOTIDE SEQUENCE [LARGE SCALE GENOMIC DNA]</scope>
    <source>
        <strain evidence="2 3">AArc-St1-1</strain>
    </source>
</reference>
<dbReference type="EMBL" id="JAKRVY010000014">
    <property type="protein sequence ID" value="MCL9815164.1"/>
    <property type="molecule type" value="Genomic_DNA"/>
</dbReference>
<dbReference type="SUPFAM" id="SSF49464">
    <property type="entry name" value="Carboxypeptidase regulatory domain-like"/>
    <property type="match status" value="1"/>
</dbReference>
<keyword evidence="3" id="KW-1185">Reference proteome</keyword>
<dbReference type="Gene3D" id="2.60.40.1120">
    <property type="entry name" value="Carboxypeptidase-like, regulatory domain"/>
    <property type="match status" value="2"/>
</dbReference>
<proteinExistence type="predicted"/>
<keyword evidence="1" id="KW-0472">Membrane</keyword>
<keyword evidence="1" id="KW-1133">Transmembrane helix</keyword>
<dbReference type="AlphaFoldDB" id="A0AAE3FV61"/>
<keyword evidence="1" id="KW-0812">Transmembrane</keyword>
<feature type="transmembrane region" description="Helical" evidence="1">
    <location>
        <begin position="420"/>
        <end position="441"/>
    </location>
</feature>
<evidence type="ECO:0000313" key="3">
    <source>
        <dbReference type="Proteomes" id="UP001202674"/>
    </source>
</evidence>
<dbReference type="Proteomes" id="UP001202674">
    <property type="component" value="Unassembled WGS sequence"/>
</dbReference>
<organism evidence="2 3">
    <name type="scientific">Natranaeroarchaeum aerophilus</name>
    <dbReference type="NCBI Taxonomy" id="2917711"/>
    <lineage>
        <taxon>Archaea</taxon>
        <taxon>Methanobacteriati</taxon>
        <taxon>Methanobacteriota</taxon>
        <taxon>Stenosarchaea group</taxon>
        <taxon>Halobacteria</taxon>
        <taxon>Halobacteriales</taxon>
        <taxon>Natronoarchaeaceae</taxon>
        <taxon>Natranaeroarchaeum</taxon>
    </lineage>
</organism>
<sequence length="947" mass="101804">MAVHRSTDNVKRLTIAVAIVAAVLSGALVSSVVATEDGIDRNGHDLEIDLSDVEDPDEVTVNVTDPDVELQYTESVEEADDVVSIDVSDPDSGTIGDADLTAATVNVTAEAEEGTETVEEDATVDLSYATFDEDVPVWIDDDQVRVPLDGDGTAGFDGNATVGVAPADEDVEFEEINATVRDDGTQLSVEHAALVEAVSGAESIELDVRSDGASIAAGTVTHAPELRSVNDELVVWQPLIEDDGEYTVTENGEDVEDVSSEHGTIALNSQTVDDEFEVEITEEEGLEFSISGSEADLSPLAVNATLSDDGVMFDQGLAELDVSAAIAEGEETRPVTVGDEINEERVLGLEDAEITADDELLLSTDAGVLAVSLDQEQTEESTEWGSHLLMGGLILVPLLFGGVLSVAVSRIAPSPDLWDLILTGLLALGLLTIVQSIALILTENTLPLEQIHAVAASGAILGVIASMGGYRLLGSAGGSGSTAFTVDVKVTDGERKLQGRTAVAYEEVGGDRSGNQTVRNGTGQVKLPDRGKWDLTAASKTSSGVHRSDSVTVNKRSSDVSFVITLPTQVTVVDKTSGEPIADAVVQREDGSTTTTGRDGTVTLDAPDDGASERVEIDHKKYRTAEQTVKFGNRSDRTVELEPRTGRVQIVSQIDGVPTEGIELHVTPVRGEQYLRERTEEVQTTTGRDGVATLDDLLIGEYRVRVPTPNGSSDRFEGSEKRVTVRDGQTTKVEVNTRFTWTLSTDQRSRIDRIRRDVDALSDDSRRDTTIPQYYGSIVESMLDAVETLPSSGHQFVATSVDPDTVADATLDAADRTVEAINDAMTTKRNVDLFAACTDMPNREITWSGEFEIAELLDRLDSEPAAQRNEVKERYESVADLIESRRGGVSEIGPAKEMHQRAWEMVRETNRGDEAIVTAYTALLMLDAIEELFEHDALHERLSRTVF</sequence>
<protein>
    <submittedName>
        <fullName evidence="2">Uncharacterized protein</fullName>
    </submittedName>
</protein>